<dbReference type="RefSeq" id="WP_308292232.1">
    <property type="nucleotide sequence ID" value="NZ_BAAALN010000005.1"/>
</dbReference>
<reference evidence="1 2" key="1">
    <citation type="journal article" date="2019" name="Int. J. Syst. Evol. Microbiol.">
        <title>The Global Catalogue of Microorganisms (GCM) 10K type strain sequencing project: providing services to taxonomists for standard genome sequencing and annotation.</title>
        <authorList>
            <consortium name="The Broad Institute Genomics Platform"/>
            <consortium name="The Broad Institute Genome Sequencing Center for Infectious Disease"/>
            <person name="Wu L."/>
            <person name="Ma J."/>
        </authorList>
    </citation>
    <scope>NUCLEOTIDE SEQUENCE [LARGE SCALE GENOMIC DNA]</scope>
    <source>
        <strain evidence="1 2">JCM 13023</strain>
    </source>
</reference>
<dbReference type="EMBL" id="BAAALN010000005">
    <property type="protein sequence ID" value="GAA1231392.1"/>
    <property type="molecule type" value="Genomic_DNA"/>
</dbReference>
<dbReference type="InterPro" id="IPR029063">
    <property type="entry name" value="SAM-dependent_MTases_sf"/>
</dbReference>
<protein>
    <submittedName>
        <fullName evidence="1">Uncharacterized protein</fullName>
    </submittedName>
</protein>
<organism evidence="1 2">
    <name type="scientific">Prauserella halophila</name>
    <dbReference type="NCBI Taxonomy" id="185641"/>
    <lineage>
        <taxon>Bacteria</taxon>
        <taxon>Bacillati</taxon>
        <taxon>Actinomycetota</taxon>
        <taxon>Actinomycetes</taxon>
        <taxon>Pseudonocardiales</taxon>
        <taxon>Pseudonocardiaceae</taxon>
        <taxon>Prauserella</taxon>
    </lineage>
</organism>
<name>A0ABN1W4Q6_9PSEU</name>
<proteinExistence type="predicted"/>
<comment type="caution">
    <text evidence="1">The sequence shown here is derived from an EMBL/GenBank/DDBJ whole genome shotgun (WGS) entry which is preliminary data.</text>
</comment>
<dbReference type="Proteomes" id="UP001500653">
    <property type="component" value="Unassembled WGS sequence"/>
</dbReference>
<gene>
    <name evidence="1" type="ORF">GCM10009676_12950</name>
</gene>
<accession>A0ABN1W4Q6</accession>
<keyword evidence="2" id="KW-1185">Reference proteome</keyword>
<evidence type="ECO:0000313" key="2">
    <source>
        <dbReference type="Proteomes" id="UP001500653"/>
    </source>
</evidence>
<sequence>MTSSAPAHWRRPEAYLDARVRRNCSALAQTDEVAVSRGIERLRRDLASGRWHERHRDLLGRDELDVGFRLVTRDGRGE</sequence>
<evidence type="ECO:0000313" key="1">
    <source>
        <dbReference type="EMBL" id="GAA1231392.1"/>
    </source>
</evidence>
<dbReference type="Gene3D" id="3.40.50.150">
    <property type="entry name" value="Vaccinia Virus protein VP39"/>
    <property type="match status" value="1"/>
</dbReference>